<accession>A0A284R1S9</accession>
<dbReference type="InterPro" id="IPR016274">
    <property type="entry name" value="Histidine_acid_Pase_euk"/>
</dbReference>
<feature type="active site" description="Nucleophile" evidence="16">
    <location>
        <position position="103"/>
    </location>
</feature>
<evidence type="ECO:0000256" key="2">
    <source>
        <dbReference type="ARBA" id="ARBA00011245"/>
    </source>
</evidence>
<evidence type="ECO:0000256" key="5">
    <source>
        <dbReference type="ARBA" id="ARBA00023157"/>
    </source>
</evidence>
<evidence type="ECO:0000313" key="20">
    <source>
        <dbReference type="Proteomes" id="UP000219338"/>
    </source>
</evidence>
<dbReference type="STRING" id="47428.A0A284R1S9"/>
<protein>
    <recommendedName>
        <fullName evidence="14">Phytase A</fullName>
    </recommendedName>
    <alternativeName>
        <fullName evidence="15">Histidine acid phosphatase phyA</fullName>
    </alternativeName>
    <alternativeName>
        <fullName evidence="8">Myo-inositol hexakisphosphate phosphohydrolase A</fullName>
    </alternativeName>
    <alternativeName>
        <fullName evidence="7">Myo-inositol-hexaphosphate 3-phosphohydrolase A</fullName>
    </alternativeName>
</protein>
<evidence type="ECO:0000256" key="9">
    <source>
        <dbReference type="ARBA" id="ARBA00043670"/>
    </source>
</evidence>
<comment type="catalytic activity">
    <reaction evidence="10">
        <text>1D-myo-inositol 1,2-bisphosphate + H2O = 1D-myo-inositol 2-phosphate + phosphate</text>
        <dbReference type="Rhea" id="RHEA:77135"/>
        <dbReference type="ChEBI" id="CHEBI:15377"/>
        <dbReference type="ChEBI" id="CHEBI:43474"/>
        <dbReference type="ChEBI" id="CHEBI:84142"/>
        <dbReference type="ChEBI" id="CHEBI:195539"/>
    </reaction>
    <physiologicalReaction direction="left-to-right" evidence="10">
        <dbReference type="Rhea" id="RHEA:77136"/>
    </physiologicalReaction>
</comment>
<dbReference type="OrthoDB" id="6509975at2759"/>
<dbReference type="CDD" id="cd07061">
    <property type="entry name" value="HP_HAP_like"/>
    <property type="match status" value="1"/>
</dbReference>
<feature type="active site" description="Proton donor" evidence="16">
    <location>
        <position position="368"/>
    </location>
</feature>
<evidence type="ECO:0000256" key="3">
    <source>
        <dbReference type="ARBA" id="ARBA00022525"/>
    </source>
</evidence>
<feature type="transmembrane region" description="Helical" evidence="18">
    <location>
        <begin position="37"/>
        <end position="56"/>
    </location>
</feature>
<keyword evidence="20" id="KW-1185">Reference proteome</keyword>
<comment type="catalytic activity">
    <reaction evidence="11">
        <text>1D-myo-inositol 1,2,6-trisphosphate + H2O = 1D-myo-inositol 1,2-bisphosphate + phosphate</text>
        <dbReference type="Rhea" id="RHEA:77131"/>
        <dbReference type="ChEBI" id="CHEBI:15377"/>
        <dbReference type="ChEBI" id="CHEBI:43474"/>
        <dbReference type="ChEBI" id="CHEBI:195537"/>
        <dbReference type="ChEBI" id="CHEBI:195539"/>
    </reaction>
    <physiologicalReaction direction="left-to-right" evidence="11">
        <dbReference type="Rhea" id="RHEA:77132"/>
    </physiologicalReaction>
</comment>
<dbReference type="OMA" id="CRVTFAQ"/>
<dbReference type="PANTHER" id="PTHR20963:SF24">
    <property type="entry name" value="3-PHYTASE B"/>
    <property type="match status" value="1"/>
</dbReference>
<evidence type="ECO:0000256" key="8">
    <source>
        <dbReference type="ARBA" id="ARBA00042300"/>
    </source>
</evidence>
<dbReference type="PROSITE" id="PS00778">
    <property type="entry name" value="HIS_ACID_PHOSPHAT_2"/>
    <property type="match status" value="1"/>
</dbReference>
<evidence type="ECO:0000256" key="17">
    <source>
        <dbReference type="PIRSR" id="PIRSR000894-2"/>
    </source>
</evidence>
<dbReference type="EMBL" id="FUEG01000003">
    <property type="protein sequence ID" value="SJL02677.1"/>
    <property type="molecule type" value="Genomic_DNA"/>
</dbReference>
<gene>
    <name evidence="19" type="ORF">ARMOST_06011</name>
</gene>
<sequence length="469" mass="51659">MVVFFSSKSLARSARSPLATTAPIYSKKNLGFWNRTTMIWVALAAWIGLALFLPTYSFGSYKANLSAVPFTQNWAQYSPFVSLAEYHVPRNCIVTQINLLERHGARYPTSGSAAGIISAIDKLTALDEFTNKRMQFLANYTYDLGVADLVPFGAAQAYESGETFFQRYSYLVDQDHIPFVRASGSDRVIKSATNWTAGFSAASYHAYNPPLSVILSEDLNDTLDDNLCENAGDSDDQTNAWLAIYAPTITARINDGAPGANVSNDDTYSLLSMCPFDSVAKEKRSPFCDMFEAADFEGFEYSGDLDKYYGTGYGQELGPVQGVGYVNELLARLTASPVRDSTQTNHTLDSNPETFPLNRTFYADFSHDNQMIAIYSAMGLFPQSADLDPTSPDPNRNWLASRLVSFSANMVTEKLECSGEDYVRVLVNDEVQPLAFCGSGDGLCSLDAFVESQSYARNNGNGDWEKCFS</sequence>
<dbReference type="InterPro" id="IPR033379">
    <property type="entry name" value="Acid_Pase_AS"/>
</dbReference>
<evidence type="ECO:0000256" key="14">
    <source>
        <dbReference type="ARBA" id="ARBA00044106"/>
    </source>
</evidence>
<organism evidence="19 20">
    <name type="scientific">Armillaria ostoyae</name>
    <name type="common">Armillaria root rot fungus</name>
    <dbReference type="NCBI Taxonomy" id="47428"/>
    <lineage>
        <taxon>Eukaryota</taxon>
        <taxon>Fungi</taxon>
        <taxon>Dikarya</taxon>
        <taxon>Basidiomycota</taxon>
        <taxon>Agaricomycotina</taxon>
        <taxon>Agaricomycetes</taxon>
        <taxon>Agaricomycetidae</taxon>
        <taxon>Agaricales</taxon>
        <taxon>Marasmiineae</taxon>
        <taxon>Physalacriaceae</taxon>
        <taxon>Armillaria</taxon>
    </lineage>
</organism>
<dbReference type="PIRSF" id="PIRSF000894">
    <property type="entry name" value="Acid_phosphatase"/>
    <property type="match status" value="1"/>
</dbReference>
<dbReference type="GO" id="GO:0016158">
    <property type="term" value="F:inositol hexakisphosphate 3-phosphatase activity"/>
    <property type="evidence" value="ECO:0007669"/>
    <property type="project" value="UniProtKB-EC"/>
</dbReference>
<dbReference type="InterPro" id="IPR029033">
    <property type="entry name" value="His_PPase_superfam"/>
</dbReference>
<evidence type="ECO:0000256" key="1">
    <source>
        <dbReference type="ARBA" id="ARBA00004613"/>
    </source>
</evidence>
<keyword evidence="3" id="KW-0964">Secreted</keyword>
<comment type="catalytic activity">
    <reaction evidence="9">
        <text>1D-myo-inositol 1,2,5,6-tetrakisphosphate + H2O = 1D-myo-inositol 1,2,6-trisphosphate + phosphate</text>
        <dbReference type="Rhea" id="RHEA:77119"/>
        <dbReference type="ChEBI" id="CHEBI:15377"/>
        <dbReference type="ChEBI" id="CHEBI:43474"/>
        <dbReference type="ChEBI" id="CHEBI:195535"/>
        <dbReference type="ChEBI" id="CHEBI:195537"/>
    </reaction>
    <physiologicalReaction direction="left-to-right" evidence="9">
        <dbReference type="Rhea" id="RHEA:77120"/>
    </physiologicalReaction>
</comment>
<evidence type="ECO:0000256" key="6">
    <source>
        <dbReference type="ARBA" id="ARBA00023180"/>
    </source>
</evidence>
<dbReference type="SUPFAM" id="SSF53254">
    <property type="entry name" value="Phosphoglycerate mutase-like"/>
    <property type="match status" value="1"/>
</dbReference>
<comment type="catalytic activity">
    <reaction evidence="12">
        <text>1D-myo-inositol 1,2,4,5,6-pentakisphosphate + H2O = 1D-myo-inositol 1,2,5,6-tetrakisphosphate + phosphate</text>
        <dbReference type="Rhea" id="RHEA:77115"/>
        <dbReference type="ChEBI" id="CHEBI:15377"/>
        <dbReference type="ChEBI" id="CHEBI:43474"/>
        <dbReference type="ChEBI" id="CHEBI:57798"/>
        <dbReference type="ChEBI" id="CHEBI:195535"/>
    </reaction>
    <physiologicalReaction direction="left-to-right" evidence="12">
        <dbReference type="Rhea" id="RHEA:77116"/>
    </physiologicalReaction>
</comment>
<dbReference type="Proteomes" id="UP000219338">
    <property type="component" value="Unassembled WGS sequence"/>
</dbReference>
<dbReference type="InterPro" id="IPR000560">
    <property type="entry name" value="His_Pase_clade-2"/>
</dbReference>
<evidence type="ECO:0000256" key="15">
    <source>
        <dbReference type="ARBA" id="ARBA00044262"/>
    </source>
</evidence>
<feature type="disulfide bond" evidence="17">
    <location>
        <begin position="437"/>
        <end position="444"/>
    </location>
</feature>
<keyword evidence="18" id="KW-0472">Membrane</keyword>
<evidence type="ECO:0000256" key="10">
    <source>
        <dbReference type="ARBA" id="ARBA00043675"/>
    </source>
</evidence>
<feature type="disulfide bond" evidence="17">
    <location>
        <begin position="92"/>
        <end position="417"/>
    </location>
</feature>
<dbReference type="GO" id="GO:0003993">
    <property type="term" value="F:acid phosphatase activity"/>
    <property type="evidence" value="ECO:0007669"/>
    <property type="project" value="TreeGrafter"/>
</dbReference>
<evidence type="ECO:0000256" key="11">
    <source>
        <dbReference type="ARBA" id="ARBA00043721"/>
    </source>
</evidence>
<dbReference type="AlphaFoldDB" id="A0A284R1S9"/>
<evidence type="ECO:0000256" key="16">
    <source>
        <dbReference type="PIRSR" id="PIRSR000894-1"/>
    </source>
</evidence>
<evidence type="ECO:0000256" key="7">
    <source>
        <dbReference type="ARBA" id="ARBA00041857"/>
    </source>
</evidence>
<keyword evidence="4" id="KW-0378">Hydrolase</keyword>
<keyword evidence="5 17" id="KW-1015">Disulfide bond</keyword>
<dbReference type="GO" id="GO:0005576">
    <property type="term" value="C:extracellular region"/>
    <property type="evidence" value="ECO:0007669"/>
    <property type="project" value="UniProtKB-SubCell"/>
</dbReference>
<proteinExistence type="predicted"/>
<evidence type="ECO:0000256" key="18">
    <source>
        <dbReference type="SAM" id="Phobius"/>
    </source>
</evidence>
<evidence type="ECO:0000256" key="12">
    <source>
        <dbReference type="ARBA" id="ARBA00043748"/>
    </source>
</evidence>
<keyword evidence="18" id="KW-0812">Transmembrane</keyword>
<evidence type="ECO:0000313" key="19">
    <source>
        <dbReference type="EMBL" id="SJL02677.1"/>
    </source>
</evidence>
<comment type="catalytic activity">
    <reaction evidence="13">
        <text>1D-myo-inositol hexakisphosphate + H2O = 1D-myo-inositol 1,2,4,5,6-pentakisphosphate + phosphate</text>
        <dbReference type="Rhea" id="RHEA:16989"/>
        <dbReference type="ChEBI" id="CHEBI:15377"/>
        <dbReference type="ChEBI" id="CHEBI:43474"/>
        <dbReference type="ChEBI" id="CHEBI:57798"/>
        <dbReference type="ChEBI" id="CHEBI:58130"/>
        <dbReference type="EC" id="3.1.3.8"/>
    </reaction>
    <physiologicalReaction direction="left-to-right" evidence="13">
        <dbReference type="Rhea" id="RHEA:16990"/>
    </physiologicalReaction>
</comment>
<dbReference type="Gene3D" id="3.40.50.1240">
    <property type="entry name" value="Phosphoglycerate mutase-like"/>
    <property type="match status" value="1"/>
</dbReference>
<evidence type="ECO:0000256" key="4">
    <source>
        <dbReference type="ARBA" id="ARBA00022801"/>
    </source>
</evidence>
<name>A0A284R1S9_ARMOS</name>
<comment type="subunit">
    <text evidence="2">Monomer.</text>
</comment>
<comment type="subcellular location">
    <subcellularLocation>
        <location evidence="1">Secreted</location>
    </subcellularLocation>
</comment>
<dbReference type="Pfam" id="PF00328">
    <property type="entry name" value="His_Phos_2"/>
    <property type="match status" value="1"/>
</dbReference>
<dbReference type="PROSITE" id="PS00616">
    <property type="entry name" value="HIS_ACID_PHOSPHAT_1"/>
    <property type="match status" value="1"/>
</dbReference>
<keyword evidence="18" id="KW-1133">Transmembrane helix</keyword>
<feature type="disulfide bond" evidence="17">
    <location>
        <begin position="228"/>
        <end position="467"/>
    </location>
</feature>
<keyword evidence="6" id="KW-0325">Glycoprotein</keyword>
<evidence type="ECO:0000256" key="13">
    <source>
        <dbReference type="ARBA" id="ARBA00043788"/>
    </source>
</evidence>
<dbReference type="PANTHER" id="PTHR20963">
    <property type="entry name" value="MULTIPLE INOSITOL POLYPHOSPHATE PHOSPHATASE-RELATED"/>
    <property type="match status" value="1"/>
</dbReference>
<reference evidence="20" key="1">
    <citation type="journal article" date="2017" name="Nat. Ecol. Evol.">
        <title>Genome expansion and lineage-specific genetic innovations in the forest pathogenic fungi Armillaria.</title>
        <authorList>
            <person name="Sipos G."/>
            <person name="Prasanna A.N."/>
            <person name="Walter M.C."/>
            <person name="O'Connor E."/>
            <person name="Balint B."/>
            <person name="Krizsan K."/>
            <person name="Kiss B."/>
            <person name="Hess J."/>
            <person name="Varga T."/>
            <person name="Slot J."/>
            <person name="Riley R."/>
            <person name="Boka B."/>
            <person name="Rigling D."/>
            <person name="Barry K."/>
            <person name="Lee J."/>
            <person name="Mihaltcheva S."/>
            <person name="LaButti K."/>
            <person name="Lipzen A."/>
            <person name="Waldron R."/>
            <person name="Moloney N.M."/>
            <person name="Sperisen C."/>
            <person name="Kredics L."/>
            <person name="Vagvoelgyi C."/>
            <person name="Patrignani A."/>
            <person name="Fitzpatrick D."/>
            <person name="Nagy I."/>
            <person name="Doyle S."/>
            <person name="Anderson J.B."/>
            <person name="Grigoriev I.V."/>
            <person name="Gueldener U."/>
            <person name="Muensterkoetter M."/>
            <person name="Nagy L.G."/>
        </authorList>
    </citation>
    <scope>NUCLEOTIDE SEQUENCE [LARGE SCALE GENOMIC DNA]</scope>
    <source>
        <strain evidence="20">C18/9</strain>
    </source>
</reference>
<feature type="disulfide bond" evidence="17">
    <location>
        <begin position="274"/>
        <end position="288"/>
    </location>
</feature>